<dbReference type="AlphaFoldDB" id="A0A2P2QB55"/>
<evidence type="ECO:0000313" key="1">
    <source>
        <dbReference type="EMBL" id="MBX64147.1"/>
    </source>
</evidence>
<accession>A0A2P2QB55</accession>
<reference evidence="1" key="1">
    <citation type="submission" date="2018-02" db="EMBL/GenBank/DDBJ databases">
        <title>Rhizophora mucronata_Transcriptome.</title>
        <authorList>
            <person name="Meera S.P."/>
            <person name="Sreeshan A."/>
            <person name="Augustine A."/>
        </authorList>
    </citation>
    <scope>NUCLEOTIDE SEQUENCE</scope>
    <source>
        <tissue evidence="1">Leaf</tissue>
    </source>
</reference>
<sequence length="31" mass="3757">MSLPFCLRNKCRIYANIRKSITQPFLFFSNF</sequence>
<dbReference type="EMBL" id="GGEC01083663">
    <property type="protein sequence ID" value="MBX64147.1"/>
    <property type="molecule type" value="Transcribed_RNA"/>
</dbReference>
<protein>
    <submittedName>
        <fullName evidence="1">Uncharacterized protein</fullName>
    </submittedName>
</protein>
<proteinExistence type="predicted"/>
<organism evidence="1">
    <name type="scientific">Rhizophora mucronata</name>
    <name type="common">Asiatic mangrove</name>
    <dbReference type="NCBI Taxonomy" id="61149"/>
    <lineage>
        <taxon>Eukaryota</taxon>
        <taxon>Viridiplantae</taxon>
        <taxon>Streptophyta</taxon>
        <taxon>Embryophyta</taxon>
        <taxon>Tracheophyta</taxon>
        <taxon>Spermatophyta</taxon>
        <taxon>Magnoliopsida</taxon>
        <taxon>eudicotyledons</taxon>
        <taxon>Gunneridae</taxon>
        <taxon>Pentapetalae</taxon>
        <taxon>rosids</taxon>
        <taxon>fabids</taxon>
        <taxon>Malpighiales</taxon>
        <taxon>Rhizophoraceae</taxon>
        <taxon>Rhizophora</taxon>
    </lineage>
</organism>
<name>A0A2P2QB55_RHIMU</name>